<evidence type="ECO:0000256" key="1">
    <source>
        <dbReference type="ARBA" id="ARBA00022553"/>
    </source>
</evidence>
<dbReference type="InterPro" id="IPR016024">
    <property type="entry name" value="ARM-type_fold"/>
</dbReference>
<dbReference type="InParanoid" id="A0A1X7UBU7"/>
<reference evidence="8" key="1">
    <citation type="journal article" date="2010" name="Nature">
        <title>The Amphimedon queenslandica genome and the evolution of animal complexity.</title>
        <authorList>
            <person name="Srivastava M."/>
            <person name="Simakov O."/>
            <person name="Chapman J."/>
            <person name="Fahey B."/>
            <person name="Gauthier M.E."/>
            <person name="Mitros T."/>
            <person name="Richards G.S."/>
            <person name="Conaco C."/>
            <person name="Dacre M."/>
            <person name="Hellsten U."/>
            <person name="Larroux C."/>
            <person name="Putnam N.H."/>
            <person name="Stanke M."/>
            <person name="Adamska M."/>
            <person name="Darling A."/>
            <person name="Degnan S.M."/>
            <person name="Oakley T.H."/>
            <person name="Plachetzki D.C."/>
            <person name="Zhai Y."/>
            <person name="Adamski M."/>
            <person name="Calcino A."/>
            <person name="Cummins S.F."/>
            <person name="Goodstein D.M."/>
            <person name="Harris C."/>
            <person name="Jackson D.J."/>
            <person name="Leys S.P."/>
            <person name="Shu S."/>
            <person name="Woodcroft B.J."/>
            <person name="Vervoort M."/>
            <person name="Kosik K.S."/>
            <person name="Manning G."/>
            <person name="Degnan B.M."/>
            <person name="Rokhsar D.S."/>
        </authorList>
    </citation>
    <scope>NUCLEOTIDE SEQUENCE [LARGE SCALE GENOMIC DNA]</scope>
</reference>
<dbReference type="GO" id="GO:0005085">
    <property type="term" value="F:guanyl-nucleotide exchange factor activity"/>
    <property type="evidence" value="ECO:0007669"/>
    <property type="project" value="UniProtKB-KW"/>
</dbReference>
<name>A0A1X7UBU7_AMPQE</name>
<evidence type="ECO:0000313" key="7">
    <source>
        <dbReference type="EnsemblMetazoa" id="Aqu2.1.25418_001"/>
    </source>
</evidence>
<feature type="compositionally biased region" description="Low complexity" evidence="4">
    <location>
        <begin position="488"/>
        <end position="499"/>
    </location>
</feature>
<dbReference type="GO" id="GO:0007264">
    <property type="term" value="P:small GTPase-mediated signal transduction"/>
    <property type="evidence" value="ECO:0007669"/>
    <property type="project" value="InterPro"/>
</dbReference>
<dbReference type="Gene3D" id="1.20.58.740">
    <property type="match status" value="1"/>
</dbReference>
<feature type="region of interest" description="Disordered" evidence="4">
    <location>
        <begin position="439"/>
        <end position="509"/>
    </location>
</feature>
<dbReference type="InterPro" id="IPR046769">
    <property type="entry name" value="DOCKER_Lobe_A"/>
</dbReference>
<feature type="domain" description="DOCKER" evidence="6">
    <location>
        <begin position="1635"/>
        <end position="2068"/>
    </location>
</feature>
<dbReference type="InterPro" id="IPR046770">
    <property type="entry name" value="DOCKER_Lobe_B"/>
</dbReference>
<dbReference type="Pfam" id="PF20422">
    <property type="entry name" value="DHR-2_Lobe_B"/>
    <property type="match status" value="1"/>
</dbReference>
<dbReference type="CDD" id="cd11695">
    <property type="entry name" value="DHR2_DOCK_C"/>
    <property type="match status" value="1"/>
</dbReference>
<dbReference type="InterPro" id="IPR026791">
    <property type="entry name" value="DOCK"/>
</dbReference>
<dbReference type="eggNOG" id="KOG1997">
    <property type="taxonomic scope" value="Eukaryota"/>
</dbReference>
<dbReference type="PROSITE" id="PS51651">
    <property type="entry name" value="DOCKER"/>
    <property type="match status" value="1"/>
</dbReference>
<proteinExistence type="inferred from homology"/>
<dbReference type="Pfam" id="PF20421">
    <property type="entry name" value="DHR-2_Lobe_C"/>
    <property type="match status" value="1"/>
</dbReference>
<dbReference type="OMA" id="TFYHLGC"/>
<dbReference type="PANTHER" id="PTHR23317">
    <property type="entry name" value="DEDICATOR OF CYTOKINESIS DOCK"/>
    <property type="match status" value="1"/>
</dbReference>
<gene>
    <name evidence="7" type="primary">100631497</name>
</gene>
<comment type="similarity">
    <text evidence="3">Belongs to the DOCK family.</text>
</comment>
<dbReference type="Pfam" id="PF14429">
    <property type="entry name" value="DOCK-C2"/>
    <property type="match status" value="1"/>
</dbReference>
<dbReference type="EnsemblMetazoa" id="Aqu2.1.25418_001">
    <property type="protein sequence ID" value="Aqu2.1.25418_001"/>
    <property type="gene ID" value="Aqu2.1.25418"/>
</dbReference>
<sequence>MADGAGGRKVRSFVDHKLERGTAEKLRDQVKEAFSLPDAPQVLGPTLNFVGGSAAFEAEDSFLTSLNIGAQTSSVDPVNPVDYERFIHENAEVIKGDSHSSLLLFPDGDVSINTVQRKFRTVQYPVPGQAKRTDDPLVRDCVKFFTQDWNKIERQFGSFNGNDEKSLDQRFSTCKRTSDYAKSLPAHQFEVDLIQNQQQMDERKSQDELKKLYRQSIQSNVEYNLESAESDPVLLKLLDQVDEVVLDEENYKERSANRHPALFGLYPLPGREESLENRTPVLPPSEHEGIKLLVKISELRFDLEVEPVFAAVALYDVKEKRKISETFHLDCNSGELAKMLDSYTEERSMASTSRSGIFNITYPHSDIFLVIKIEKVLQQGDIGDAADPYFRGHELDRKSLDKVTTNAKNCCKQLGQYRMPFAWAAINIIDLITGNQSATSGVTHEGGGTEGGTKDRKDSASMSSKRDSSASLNIVSGTDSVRKRESRTTSLSSQSSRSTVGVGAEESSTEEIINVPQNFPPVTLTLNLFIKQESDKLKDEDLFRLLGFMRKPAADINRRFKIIPGHLKMDIQPPYEGIPCCLTSNLFEVDPFPDSRTRRPIRELEEFPSKEVYTPYNTYKNFLYVYPQFLDFRSVNKRNIGIKVQFMAGEDKEDNIPAIYGRSSGPAFLREWWCLVHYHNKQPEFYEEIKIELPPKITDKHHLLFSFYHVSCQKPKPDVPLRQEPFFLGCTWIPLLQGAERKELKLGEFNLAVTADHPPAAYSQLSSDVHLPNLKWIDNHKPVFKVHLKMISSIYPQDANLHDFLRKFYTFGHQLGIESEEKGLANSIRQIEESAIEPTVQFLHLLLNNLCQLLVRPTVTTESAEVQRASFSSLASIISNVHSLKLQRDKHNRDIVLASFIQYVFVSPLPPSNLGLFDPAHVTAQRSGSFSLDDDPMNKRSASMRHSRNIVVQPSSSSSGVGEDTPDGPAISGPPSSKKQFYEELVYSWITAHPATRSIVYANAWFFFDLLIKSMAQSLQRAGKLDGDRKLRFSQKFLKDTEMLIGMVSSEIAEKHIKDVHNARRLNTSLAFFIHDCFSLLDRGFTFSLIKWYLKKFALAPADFNLTEFKLDFYRIVCSHEHYVTLNLPLGAQLYPMSGSQSSSPSGSINSAFEELGIPNMEVMGELSAEFRHYHYLSGLVLAELAHVLEGKNSKLREQSVEVLRDLLASHDSDIRYTNFRSRISSIYLPLLSIVMDNYHRLYKGADGWENLTNTFDRNTEVRRSVVIKEGSDGSLEIDDEESRYDQILGPASTRNLLICFLWVLKNIDPMLIKHWWSTLSISRLNLFLNVLDLCVACFEYKGKRNLMNQLSGASVATSKNSNNMKDQLANAILSGVGTAKERLQRRRQQSQDPAAGGSLRWGKTVWQAAAEYTEKPKVDIEVDAMIESSLAGEASLVVLDILELLIGNTLHIENLQSVLGKNLEVLLHLMLCNQSIEVSRCVFASQRAIVRKFPELILYEETEQCAELCARLLKHCSSSMADVRAWACASLYLLMRQNYEIGQNFARVKVQVTVALSSIVAGSTKSFNEHHLRRSLKTLILYAEGDDDMYQTSFPEQVKELAINLHRILLDTVKMKSFQNDHEMLMDLMYRISKGYQTSPDLRLTWLQNMAKQHNEKEHYTESAMCLTHAAALVAEYLYMLDGSQHLPVGCVTFQKISPNMLEESAISDDVINPDEEGIATSRLFTESGLIGLLEQAAPMFRESQLYEAAAEIYKLVIPLYEHRRKNHSLESVYNKLSDCYKSLAKKGDRRFLGSYFRVGFYGFWFGDLHMKEFIYKEEALMKLSEFSLKLENLYSEQLGSEKVEIIKDSNEVDTSKLDGGKAYIQVTYVEPYFEDWELKKRLTVFDKSFNIRRFFFSTPFTPGGKAHGELHNQWMKRTVLTTEKSFPYVKRRLEVIRTDTVKLKPLEVAILNMESKIHELKAVLNRTPCDSKLLQMQLQGGIATAVNQGPFAIAKCFLEDVPLPEQGYLHHKLKVCFKEFTKRCQEALERNEELIGEEQYDYQRELVKNFKNFQSQLQPMVSTQKKMSHSKKARERALMNISTVRQSRTSQAE</sequence>
<dbReference type="Proteomes" id="UP000007879">
    <property type="component" value="Unassembled WGS sequence"/>
</dbReference>
<dbReference type="OrthoDB" id="47328at2759"/>
<accession>A0A1X7UBU7</accession>
<dbReference type="InterPro" id="IPR046773">
    <property type="entry name" value="DOCKER_Lobe_C"/>
</dbReference>
<dbReference type="SUPFAM" id="SSF48371">
    <property type="entry name" value="ARM repeat"/>
    <property type="match status" value="1"/>
</dbReference>
<protein>
    <recommendedName>
        <fullName evidence="9">Dedicator of cytokinesis protein 7</fullName>
    </recommendedName>
</protein>
<dbReference type="FunFam" id="1.25.40.410:FF:000002">
    <property type="entry name" value="Dedicator of cytokinesis protein 7"/>
    <property type="match status" value="1"/>
</dbReference>
<keyword evidence="1" id="KW-0597">Phosphoprotein</keyword>
<feature type="region of interest" description="Disordered" evidence="4">
    <location>
        <begin position="928"/>
        <end position="976"/>
    </location>
</feature>
<evidence type="ECO:0000256" key="4">
    <source>
        <dbReference type="SAM" id="MobiDB-lite"/>
    </source>
</evidence>
<dbReference type="PROSITE" id="PS51650">
    <property type="entry name" value="C2_DOCK"/>
    <property type="match status" value="1"/>
</dbReference>
<evidence type="ECO:0000259" key="6">
    <source>
        <dbReference type="PROSITE" id="PS51651"/>
    </source>
</evidence>
<evidence type="ECO:0008006" key="9">
    <source>
        <dbReference type="Google" id="ProtNLM"/>
    </source>
</evidence>
<dbReference type="InterPro" id="IPR043162">
    <property type="entry name" value="DOCK_C_lobe_C"/>
</dbReference>
<organism evidence="7">
    <name type="scientific">Amphimedon queenslandica</name>
    <name type="common">Sponge</name>
    <dbReference type="NCBI Taxonomy" id="400682"/>
    <lineage>
        <taxon>Eukaryota</taxon>
        <taxon>Metazoa</taxon>
        <taxon>Porifera</taxon>
        <taxon>Demospongiae</taxon>
        <taxon>Heteroscleromorpha</taxon>
        <taxon>Haplosclerida</taxon>
        <taxon>Niphatidae</taxon>
        <taxon>Amphimedon</taxon>
    </lineage>
</organism>
<dbReference type="Pfam" id="PF11878">
    <property type="entry name" value="DOCK_C-D_N"/>
    <property type="match status" value="1"/>
</dbReference>
<feature type="domain" description="C2 DOCK-type" evidence="5">
    <location>
        <begin position="620"/>
        <end position="791"/>
    </location>
</feature>
<keyword evidence="2" id="KW-0344">Guanine-nucleotide releasing factor</keyword>
<reference evidence="7" key="2">
    <citation type="submission" date="2017-05" db="UniProtKB">
        <authorList>
            <consortium name="EnsemblMetazoa"/>
        </authorList>
    </citation>
    <scope>IDENTIFICATION</scope>
</reference>
<keyword evidence="8" id="KW-1185">Reference proteome</keyword>
<dbReference type="InterPro" id="IPR021816">
    <property type="entry name" value="DOCK_C/D_N"/>
</dbReference>
<dbReference type="PANTHER" id="PTHR23317:SF26">
    <property type="entry name" value="ZIZIMIN, ISOFORM K"/>
    <property type="match status" value="1"/>
</dbReference>
<dbReference type="KEGG" id="aqu:100631497"/>
<dbReference type="Gene3D" id="1.25.40.410">
    <property type="match status" value="1"/>
</dbReference>
<evidence type="ECO:0000313" key="8">
    <source>
        <dbReference type="Proteomes" id="UP000007879"/>
    </source>
</evidence>
<evidence type="ECO:0000259" key="5">
    <source>
        <dbReference type="PROSITE" id="PS51650"/>
    </source>
</evidence>
<dbReference type="InterPro" id="IPR035892">
    <property type="entry name" value="C2_domain_sf"/>
</dbReference>
<feature type="compositionally biased region" description="Basic and acidic residues" evidence="4">
    <location>
        <begin position="452"/>
        <end position="468"/>
    </location>
</feature>
<dbReference type="InterPro" id="IPR043161">
    <property type="entry name" value="DOCK_C_lobe_A"/>
</dbReference>
<dbReference type="Pfam" id="PF06920">
    <property type="entry name" value="DHR-2_Lobe_A"/>
    <property type="match status" value="1"/>
</dbReference>
<dbReference type="Gene3D" id="2.60.40.150">
    <property type="entry name" value="C2 domain"/>
    <property type="match status" value="1"/>
</dbReference>
<evidence type="ECO:0000256" key="3">
    <source>
        <dbReference type="PROSITE-ProRule" id="PRU00983"/>
    </source>
</evidence>
<dbReference type="InterPro" id="IPR027007">
    <property type="entry name" value="C2_DOCK-type_domain"/>
</dbReference>
<evidence type="ECO:0000256" key="2">
    <source>
        <dbReference type="ARBA" id="ARBA00022658"/>
    </source>
</evidence>
<dbReference type="EnsemblMetazoa" id="XM_011407204.2">
    <property type="protein sequence ID" value="XP_011405506.1"/>
    <property type="gene ID" value="LOC100631497"/>
</dbReference>
<dbReference type="InterPro" id="IPR027357">
    <property type="entry name" value="DOCKER_dom"/>
</dbReference>